<dbReference type="PROSITE" id="PS50012">
    <property type="entry name" value="RCC1_3"/>
    <property type="match status" value="6"/>
</dbReference>
<evidence type="ECO:0000256" key="3">
    <source>
        <dbReference type="SAM" id="SignalP"/>
    </source>
</evidence>
<evidence type="ECO:0000313" key="5">
    <source>
        <dbReference type="EMBL" id="CAK0889341.1"/>
    </source>
</evidence>
<dbReference type="InterPro" id="IPR058923">
    <property type="entry name" value="RCC1-like_dom"/>
</dbReference>
<sequence length="445" mass="45476">RPAAPTAAQPGAAMRLTAAAALLGTAAATAGRRGGTIYAVGGNNLWGQGLGQEAPPTFVPVFLDAEAVDASETHWGCLRAGSALMIGGNSYGQLGDGSNQNRNSLVEVVGLTDSVQAISAGYEYSLFLLQDGGVMAAGKNNFAQLGDGTTQQRSSPVPVAIEGNVTAISAGKTHSVFLKADGTVWSGGLGWYGQLGHGEATKSSMTPMQMASITGVQAISAGNMHTLLLRENGEVWVTGDGSVGQLGLGDGVSSTMTPVANPHLPSSVQAVVAAEFSSFFLAGDGGVWASGWNENGMLGDGSTENRHLPVHVLGDVQGVSSLAQHTLFLRSDGSVYATGENEYGELGTQIYGSAVQPELAAIRNVTSVAAGHHFSLFLTGGGLELEESVGRPCLAGTPVNQTGSTLETGMQHEDRQRSLPCGGVSFGAVDVKCFNGAVVVRMTIV</sequence>
<evidence type="ECO:0000259" key="4">
    <source>
        <dbReference type="Pfam" id="PF25390"/>
    </source>
</evidence>
<name>A0ABN9WRI6_9DINO</name>
<feature type="repeat" description="RCC1" evidence="2">
    <location>
        <begin position="333"/>
        <end position="381"/>
    </location>
</feature>
<dbReference type="Gene3D" id="2.130.10.30">
    <property type="entry name" value="Regulator of chromosome condensation 1/beta-lactamase-inhibitor protein II"/>
    <property type="match status" value="2"/>
</dbReference>
<dbReference type="InterPro" id="IPR051625">
    <property type="entry name" value="Signaling_Regulatory_Domain"/>
</dbReference>
<feature type="repeat" description="RCC1" evidence="2">
    <location>
        <begin position="285"/>
        <end position="332"/>
    </location>
</feature>
<dbReference type="PRINTS" id="PR00633">
    <property type="entry name" value="RCCNDNSATION"/>
</dbReference>
<organism evidence="5 6">
    <name type="scientific">Prorocentrum cordatum</name>
    <dbReference type="NCBI Taxonomy" id="2364126"/>
    <lineage>
        <taxon>Eukaryota</taxon>
        <taxon>Sar</taxon>
        <taxon>Alveolata</taxon>
        <taxon>Dinophyceae</taxon>
        <taxon>Prorocentrales</taxon>
        <taxon>Prorocentraceae</taxon>
        <taxon>Prorocentrum</taxon>
    </lineage>
</organism>
<feature type="repeat" description="RCC1" evidence="2">
    <location>
        <begin position="233"/>
        <end position="284"/>
    </location>
</feature>
<proteinExistence type="predicted"/>
<protein>
    <recommendedName>
        <fullName evidence="4">RCC1-like domain-containing protein</fullName>
    </recommendedName>
</protein>
<evidence type="ECO:0000313" key="6">
    <source>
        <dbReference type="Proteomes" id="UP001189429"/>
    </source>
</evidence>
<comment type="caution">
    <text evidence="5">The sequence shown here is derived from an EMBL/GenBank/DDBJ whole genome shotgun (WGS) entry which is preliminary data.</text>
</comment>
<evidence type="ECO:0000256" key="2">
    <source>
        <dbReference type="PROSITE-ProRule" id="PRU00235"/>
    </source>
</evidence>
<keyword evidence="1" id="KW-0677">Repeat</keyword>
<dbReference type="InterPro" id="IPR000408">
    <property type="entry name" value="Reg_chr_condens"/>
</dbReference>
<accession>A0ABN9WRI6</accession>
<feature type="non-terminal residue" evidence="5">
    <location>
        <position position="1"/>
    </location>
</feature>
<feature type="repeat" description="RCC1" evidence="2">
    <location>
        <begin position="182"/>
        <end position="232"/>
    </location>
</feature>
<dbReference type="EMBL" id="CAUYUJ010019195">
    <property type="protein sequence ID" value="CAK0889341.1"/>
    <property type="molecule type" value="Genomic_DNA"/>
</dbReference>
<dbReference type="Pfam" id="PF25390">
    <property type="entry name" value="WD40_RLD"/>
    <property type="match status" value="1"/>
</dbReference>
<dbReference type="InterPro" id="IPR009091">
    <property type="entry name" value="RCC1/BLIP-II"/>
</dbReference>
<dbReference type="PROSITE" id="PS00626">
    <property type="entry name" value="RCC1_2"/>
    <property type="match status" value="1"/>
</dbReference>
<dbReference type="Proteomes" id="UP001189429">
    <property type="component" value="Unassembled WGS sequence"/>
</dbReference>
<dbReference type="SUPFAM" id="SSF50985">
    <property type="entry name" value="RCC1/BLIP-II"/>
    <property type="match status" value="2"/>
</dbReference>
<feature type="chain" id="PRO_5046491463" description="RCC1-like domain-containing protein" evidence="3">
    <location>
        <begin position="29"/>
        <end position="445"/>
    </location>
</feature>
<keyword evidence="6" id="KW-1185">Reference proteome</keyword>
<gene>
    <name evidence="5" type="ORF">PCOR1329_LOCUS69898</name>
</gene>
<reference evidence="5" key="1">
    <citation type="submission" date="2023-10" db="EMBL/GenBank/DDBJ databases">
        <authorList>
            <person name="Chen Y."/>
            <person name="Shah S."/>
            <person name="Dougan E. K."/>
            <person name="Thang M."/>
            <person name="Chan C."/>
        </authorList>
    </citation>
    <scope>NUCLEOTIDE SEQUENCE [LARGE SCALE GENOMIC DNA]</scope>
</reference>
<evidence type="ECO:0000256" key="1">
    <source>
        <dbReference type="ARBA" id="ARBA00022737"/>
    </source>
</evidence>
<dbReference type="PANTHER" id="PTHR22872">
    <property type="entry name" value="BTK-BINDING PROTEIN-RELATED"/>
    <property type="match status" value="1"/>
</dbReference>
<feature type="domain" description="RCC1-like" evidence="4">
    <location>
        <begin position="161"/>
        <end position="381"/>
    </location>
</feature>
<keyword evidence="3" id="KW-0732">Signal</keyword>
<dbReference type="Pfam" id="PF13540">
    <property type="entry name" value="RCC1_2"/>
    <property type="match status" value="1"/>
</dbReference>
<feature type="repeat" description="RCC1" evidence="2">
    <location>
        <begin position="81"/>
        <end position="131"/>
    </location>
</feature>
<feature type="signal peptide" evidence="3">
    <location>
        <begin position="1"/>
        <end position="28"/>
    </location>
</feature>
<feature type="repeat" description="RCC1" evidence="2">
    <location>
        <begin position="132"/>
        <end position="181"/>
    </location>
</feature>